<evidence type="ECO:0000259" key="1">
    <source>
        <dbReference type="Pfam" id="PF24393"/>
    </source>
</evidence>
<gene>
    <name evidence="2" type="ORF">GCM10010365_03420</name>
</gene>
<dbReference type="EMBL" id="BMVW01000001">
    <property type="protein sequence ID" value="GGY88672.1"/>
    <property type="molecule type" value="Genomic_DNA"/>
</dbReference>
<dbReference type="Proteomes" id="UP000622166">
    <property type="component" value="Unassembled WGS sequence"/>
</dbReference>
<feature type="domain" description="Pepco" evidence="1">
    <location>
        <begin position="32"/>
        <end position="108"/>
    </location>
</feature>
<reference evidence="2" key="2">
    <citation type="submission" date="2020-09" db="EMBL/GenBank/DDBJ databases">
        <authorList>
            <person name="Sun Q."/>
            <person name="Ohkuma M."/>
        </authorList>
    </citation>
    <scope>NUCLEOTIDE SEQUENCE</scope>
    <source>
        <strain evidence="2">JCM 4815</strain>
    </source>
</reference>
<name>A0A918P7X3_9ACTN</name>
<proteinExistence type="predicted"/>
<protein>
    <recommendedName>
        <fullName evidence="1">Pepco domain-containing protein</fullName>
    </recommendedName>
</protein>
<keyword evidence="3" id="KW-1185">Reference proteome</keyword>
<dbReference type="InterPro" id="IPR056947">
    <property type="entry name" value="Pepco_dom"/>
</dbReference>
<dbReference type="Pfam" id="PF24393">
    <property type="entry name" value="Pepco"/>
    <property type="match status" value="1"/>
</dbReference>
<dbReference type="AlphaFoldDB" id="A0A918P7X3"/>
<evidence type="ECO:0000313" key="2">
    <source>
        <dbReference type="EMBL" id="GGY88672.1"/>
    </source>
</evidence>
<organism evidence="2 3">
    <name type="scientific">Streptomyces poonensis</name>
    <dbReference type="NCBI Taxonomy" id="68255"/>
    <lineage>
        <taxon>Bacteria</taxon>
        <taxon>Bacillati</taxon>
        <taxon>Actinomycetota</taxon>
        <taxon>Actinomycetes</taxon>
        <taxon>Kitasatosporales</taxon>
        <taxon>Streptomycetaceae</taxon>
        <taxon>Streptomyces</taxon>
    </lineage>
</organism>
<evidence type="ECO:0000313" key="3">
    <source>
        <dbReference type="Proteomes" id="UP000622166"/>
    </source>
</evidence>
<reference evidence="2" key="1">
    <citation type="journal article" date="2014" name="Int. J. Syst. Evol. Microbiol.">
        <title>Complete genome sequence of Corynebacterium casei LMG S-19264T (=DSM 44701T), isolated from a smear-ripened cheese.</title>
        <authorList>
            <consortium name="US DOE Joint Genome Institute (JGI-PGF)"/>
            <person name="Walter F."/>
            <person name="Albersmeier A."/>
            <person name="Kalinowski J."/>
            <person name="Ruckert C."/>
        </authorList>
    </citation>
    <scope>NUCLEOTIDE SEQUENCE</scope>
    <source>
        <strain evidence="2">JCM 4815</strain>
    </source>
</reference>
<sequence length="109" mass="11910">MEWRNTTIDQRTLPVLVSIEEEHDDDSMGLFSRRGDVALRDVPLGPLRKNLAEVVDALQEVFSEVAARDGVLSLKEAQLSFQVTAGGGVQLIGTTQIQGTRAVTLVFKS</sequence>
<dbReference type="RefSeq" id="WP_189854552.1">
    <property type="nucleotide sequence ID" value="NZ_BMVW01000001.1"/>
</dbReference>
<accession>A0A918P7X3</accession>
<comment type="caution">
    <text evidence="2">The sequence shown here is derived from an EMBL/GenBank/DDBJ whole genome shotgun (WGS) entry which is preliminary data.</text>
</comment>